<dbReference type="PANTHER" id="PTHR11070:SF2">
    <property type="entry name" value="ATP-DEPENDENT DNA HELICASE SRS2"/>
    <property type="match status" value="1"/>
</dbReference>
<dbReference type="InterPro" id="IPR013986">
    <property type="entry name" value="DExx_box_DNA_helicase_dom_sf"/>
</dbReference>
<dbReference type="SUPFAM" id="SSF52540">
    <property type="entry name" value="P-loop containing nucleoside triphosphate hydrolases"/>
    <property type="match status" value="1"/>
</dbReference>
<dbReference type="InterPro" id="IPR014017">
    <property type="entry name" value="DNA_helicase_UvrD-like_C"/>
</dbReference>
<dbReference type="GO" id="GO:0016787">
    <property type="term" value="F:hydrolase activity"/>
    <property type="evidence" value="ECO:0007669"/>
    <property type="project" value="UniProtKB-UniRule"/>
</dbReference>
<evidence type="ECO:0000259" key="13">
    <source>
        <dbReference type="PROSITE" id="PS51198"/>
    </source>
</evidence>
<evidence type="ECO:0000256" key="10">
    <source>
        <dbReference type="ARBA" id="ARBA00034923"/>
    </source>
</evidence>
<dbReference type="InterPro" id="IPR000212">
    <property type="entry name" value="DNA_helicase_UvrD/REP"/>
</dbReference>
<dbReference type="Gene3D" id="1.10.10.160">
    <property type="match status" value="1"/>
</dbReference>
<evidence type="ECO:0000256" key="11">
    <source>
        <dbReference type="ARBA" id="ARBA00048988"/>
    </source>
</evidence>
<comment type="similarity">
    <text evidence="1">Belongs to the helicase family. UvrD subfamily.</text>
</comment>
<accession>A0A7X4HD05</accession>
<dbReference type="PANTHER" id="PTHR11070">
    <property type="entry name" value="UVRD / RECB / PCRA DNA HELICASE FAMILY MEMBER"/>
    <property type="match status" value="1"/>
</dbReference>
<keyword evidence="7" id="KW-0413">Isomerase</keyword>
<dbReference type="GO" id="GO:0005524">
    <property type="term" value="F:ATP binding"/>
    <property type="evidence" value="ECO:0007669"/>
    <property type="project" value="UniProtKB-UniRule"/>
</dbReference>
<comment type="catalytic activity">
    <reaction evidence="11">
        <text>ATP + H2O = ADP + phosphate + H(+)</text>
        <dbReference type="Rhea" id="RHEA:13065"/>
        <dbReference type="ChEBI" id="CHEBI:15377"/>
        <dbReference type="ChEBI" id="CHEBI:15378"/>
        <dbReference type="ChEBI" id="CHEBI:30616"/>
        <dbReference type="ChEBI" id="CHEBI:43474"/>
        <dbReference type="ChEBI" id="CHEBI:456216"/>
        <dbReference type="EC" id="5.6.2.4"/>
    </reaction>
</comment>
<dbReference type="EC" id="5.6.2.4" evidence="9"/>
<protein>
    <recommendedName>
        <fullName evidence="9">DNA 3'-5' helicase</fullName>
        <ecNumber evidence="9">5.6.2.4</ecNumber>
    </recommendedName>
    <alternativeName>
        <fullName evidence="10">DNA 3'-5' helicase II</fullName>
    </alternativeName>
</protein>
<dbReference type="AlphaFoldDB" id="A0A7X4HD05"/>
<organism evidence="14 15">
    <name type="scientific">Pseudoduganella aquatica</name>
    <dbReference type="NCBI Taxonomy" id="2660641"/>
    <lineage>
        <taxon>Bacteria</taxon>
        <taxon>Pseudomonadati</taxon>
        <taxon>Pseudomonadota</taxon>
        <taxon>Betaproteobacteria</taxon>
        <taxon>Burkholderiales</taxon>
        <taxon>Oxalobacteraceae</taxon>
        <taxon>Telluria group</taxon>
        <taxon>Pseudoduganella</taxon>
    </lineage>
</organism>
<name>A0A7X4HD05_9BURK</name>
<dbReference type="Pfam" id="PF00580">
    <property type="entry name" value="UvrD-helicase"/>
    <property type="match status" value="1"/>
</dbReference>
<keyword evidence="4 12" id="KW-0347">Helicase</keyword>
<comment type="caution">
    <text evidence="14">The sequence shown here is derived from an EMBL/GenBank/DDBJ whole genome shotgun (WGS) entry which is preliminary data.</text>
</comment>
<evidence type="ECO:0000256" key="12">
    <source>
        <dbReference type="PROSITE-ProRule" id="PRU00560"/>
    </source>
</evidence>
<dbReference type="EMBL" id="WWCU01000018">
    <property type="protein sequence ID" value="MYN08939.1"/>
    <property type="molecule type" value="Genomic_DNA"/>
</dbReference>
<keyword evidence="3 12" id="KW-0378">Hydrolase</keyword>
<evidence type="ECO:0000256" key="7">
    <source>
        <dbReference type="ARBA" id="ARBA00023235"/>
    </source>
</evidence>
<evidence type="ECO:0000256" key="9">
    <source>
        <dbReference type="ARBA" id="ARBA00034808"/>
    </source>
</evidence>
<evidence type="ECO:0000313" key="14">
    <source>
        <dbReference type="EMBL" id="MYN08939.1"/>
    </source>
</evidence>
<dbReference type="Pfam" id="PF13361">
    <property type="entry name" value="UvrD_C"/>
    <property type="match status" value="1"/>
</dbReference>
<evidence type="ECO:0000256" key="3">
    <source>
        <dbReference type="ARBA" id="ARBA00022801"/>
    </source>
</evidence>
<keyword evidence="15" id="KW-1185">Reference proteome</keyword>
<dbReference type="GO" id="GO:0000725">
    <property type="term" value="P:recombinational repair"/>
    <property type="evidence" value="ECO:0007669"/>
    <property type="project" value="TreeGrafter"/>
</dbReference>
<evidence type="ECO:0000256" key="2">
    <source>
        <dbReference type="ARBA" id="ARBA00022741"/>
    </source>
</evidence>
<evidence type="ECO:0000256" key="5">
    <source>
        <dbReference type="ARBA" id="ARBA00022840"/>
    </source>
</evidence>
<proteinExistence type="inferred from homology"/>
<dbReference type="Gene3D" id="3.40.50.300">
    <property type="entry name" value="P-loop containing nucleotide triphosphate hydrolases"/>
    <property type="match status" value="2"/>
</dbReference>
<sequence length="717" mass="79172">MTESNPPRFTPQGLIRTPEQTAIQLAQNKVVLIDANAGAAKTTTLALRIGEALARKLPPEQILALVFTPEARDVMRQRLLDIGIPYAAASRVDVATFEDFAARMLAQSGSGAAERLPQARQLKPYVLHALERVSERYTGQVEYLDIRTHNIALSQFLDFQLTLKATMALDADLEYMELEEAAELLKVPLTDYLATREYETMRLGGDDGAQFRGPFDATYDLACQLSQSAESAQALPGYRVVVCDELHDLNEAAFRILNALLARPDCYFVGAGDKDQVIYTKLGASQEFLEHRFARLYPSLKHYPLTYTYRHGPHLAYAMQEFKNKPVESSLPLHTEIRQLHYTDADGCGEQVIAAIKAWKRDGYPLEGCAILLRDRHQSIAVENALLKAKIGYRTPAMAGYLQRDEILFLRGMLAIALRDLEAVKSLEVRAAMVEALAVFGEVQLAPERLEMAKREVARTPSLLGDFYTLYINGGDGYGDPARSAGGSVMAAAIQYAAGLDPAVNAAEALRAICGQINLEQAAKRIFVRPYEASVVSKSVAGFIAFAEHSGQTLAEFWQTLNAAEAFASRKREKDYVTLDCAGNAKGKEFEHVILPFLEAGEFPSPMFAGGEEENLFYVAATRAKARLTLLSPSEAAQRSPYLARMRLAATAAAAEQAINRNSEAVQQQIPARYYLSATIHEAQQVKALGAKFDWSRKAWYVEPGGDLAPFSRWLRS</sequence>
<dbReference type="InterPro" id="IPR043764">
    <property type="entry name" value="DUF5710"/>
</dbReference>
<reference evidence="14 15" key="1">
    <citation type="submission" date="2019-12" db="EMBL/GenBank/DDBJ databases">
        <title>Novel species isolated from a subtropical stream in China.</title>
        <authorList>
            <person name="Lu H."/>
        </authorList>
    </citation>
    <scope>NUCLEOTIDE SEQUENCE [LARGE SCALE GENOMIC DNA]</scope>
    <source>
        <strain evidence="14 15">FT127W</strain>
    </source>
</reference>
<evidence type="ECO:0000256" key="1">
    <source>
        <dbReference type="ARBA" id="ARBA00009922"/>
    </source>
</evidence>
<evidence type="ECO:0000313" key="15">
    <source>
        <dbReference type="Proteomes" id="UP000450676"/>
    </source>
</evidence>
<feature type="binding site" evidence="12">
    <location>
        <begin position="35"/>
        <end position="42"/>
    </location>
    <ligand>
        <name>ATP</name>
        <dbReference type="ChEBI" id="CHEBI:30616"/>
    </ligand>
</feature>
<dbReference type="GO" id="GO:0003677">
    <property type="term" value="F:DNA binding"/>
    <property type="evidence" value="ECO:0007669"/>
    <property type="project" value="UniProtKB-KW"/>
</dbReference>
<keyword evidence="6" id="KW-0238">DNA-binding</keyword>
<evidence type="ECO:0000256" key="6">
    <source>
        <dbReference type="ARBA" id="ARBA00023125"/>
    </source>
</evidence>
<dbReference type="InterPro" id="IPR027417">
    <property type="entry name" value="P-loop_NTPase"/>
</dbReference>
<keyword evidence="5 12" id="KW-0067">ATP-binding</keyword>
<evidence type="ECO:0000256" key="8">
    <source>
        <dbReference type="ARBA" id="ARBA00034617"/>
    </source>
</evidence>
<dbReference type="GO" id="GO:0043138">
    <property type="term" value="F:3'-5' DNA helicase activity"/>
    <property type="evidence" value="ECO:0007669"/>
    <property type="project" value="UniProtKB-EC"/>
</dbReference>
<dbReference type="Proteomes" id="UP000450676">
    <property type="component" value="Unassembled WGS sequence"/>
</dbReference>
<evidence type="ECO:0000256" key="4">
    <source>
        <dbReference type="ARBA" id="ARBA00022806"/>
    </source>
</evidence>
<dbReference type="PROSITE" id="PS51198">
    <property type="entry name" value="UVRD_HELICASE_ATP_BIND"/>
    <property type="match status" value="1"/>
</dbReference>
<comment type="catalytic activity">
    <reaction evidence="8">
        <text>Couples ATP hydrolysis with the unwinding of duplex DNA by translocating in the 3'-5' direction.</text>
        <dbReference type="EC" id="5.6.2.4"/>
    </reaction>
</comment>
<dbReference type="RefSeq" id="WP_161073254.1">
    <property type="nucleotide sequence ID" value="NZ_WWCU01000018.1"/>
</dbReference>
<feature type="domain" description="UvrD-like helicase ATP-binding" evidence="13">
    <location>
        <begin position="14"/>
        <end position="312"/>
    </location>
</feature>
<keyword evidence="2 12" id="KW-0547">Nucleotide-binding</keyword>
<dbReference type="InterPro" id="IPR014016">
    <property type="entry name" value="UvrD-like_ATP-bd"/>
</dbReference>
<gene>
    <name evidence="14" type="ORF">GTP77_16545</name>
</gene>
<dbReference type="Pfam" id="PF18974">
    <property type="entry name" value="DUF5710"/>
    <property type="match status" value="1"/>
</dbReference>
<dbReference type="Gene3D" id="1.10.486.10">
    <property type="entry name" value="PCRA, domain 4"/>
    <property type="match status" value="1"/>
</dbReference>